<proteinExistence type="predicted"/>
<dbReference type="PANTHER" id="PTHR11746">
    <property type="entry name" value="O-METHYLTRANSFERASE"/>
    <property type="match status" value="1"/>
</dbReference>
<keyword evidence="2" id="KW-0808">Transferase</keyword>
<reference evidence="5 6" key="1">
    <citation type="journal article" date="2013" name="BMC Genomics">
        <title>The miniature genome of a carnivorous plant Genlisea aurea contains a low number of genes and short non-coding sequences.</title>
        <authorList>
            <person name="Leushkin E.V."/>
            <person name="Sutormin R.A."/>
            <person name="Nabieva E.R."/>
            <person name="Penin A.A."/>
            <person name="Kondrashov A.S."/>
            <person name="Logacheva M.D."/>
        </authorList>
    </citation>
    <scope>NUCLEOTIDE SEQUENCE [LARGE SCALE GENOMIC DNA]</scope>
</reference>
<evidence type="ECO:0000259" key="4">
    <source>
        <dbReference type="Pfam" id="PF00891"/>
    </source>
</evidence>
<dbReference type="GO" id="GO:0008171">
    <property type="term" value="F:O-methyltransferase activity"/>
    <property type="evidence" value="ECO:0007669"/>
    <property type="project" value="InterPro"/>
</dbReference>
<dbReference type="InterPro" id="IPR029063">
    <property type="entry name" value="SAM-dependent_MTases_sf"/>
</dbReference>
<dbReference type="Proteomes" id="UP000015453">
    <property type="component" value="Unassembled WGS sequence"/>
</dbReference>
<keyword evidence="3" id="KW-0949">S-adenosyl-L-methionine</keyword>
<feature type="domain" description="O-methyltransferase C-terminal" evidence="4">
    <location>
        <begin position="18"/>
        <end position="224"/>
    </location>
</feature>
<evidence type="ECO:0000256" key="1">
    <source>
        <dbReference type="ARBA" id="ARBA00022603"/>
    </source>
</evidence>
<dbReference type="InterPro" id="IPR016461">
    <property type="entry name" value="COMT-like"/>
</dbReference>
<protein>
    <recommendedName>
        <fullName evidence="4">O-methyltransferase C-terminal domain-containing protein</fullName>
    </recommendedName>
</protein>
<evidence type="ECO:0000313" key="6">
    <source>
        <dbReference type="Proteomes" id="UP000015453"/>
    </source>
</evidence>
<comment type="caution">
    <text evidence="5">The sequence shown here is derived from an EMBL/GenBank/DDBJ whole genome shotgun (WGS) entry which is preliminary data.</text>
</comment>
<dbReference type="InterPro" id="IPR001077">
    <property type="entry name" value="COMT_C"/>
</dbReference>
<dbReference type="Pfam" id="PF00891">
    <property type="entry name" value="Methyltransf_2"/>
    <property type="match status" value="1"/>
</dbReference>
<dbReference type="PROSITE" id="PS51683">
    <property type="entry name" value="SAM_OMT_II"/>
    <property type="match status" value="1"/>
</dbReference>
<accession>S8DXN6</accession>
<keyword evidence="6" id="KW-1185">Reference proteome</keyword>
<name>S8DXN6_9LAMI</name>
<evidence type="ECO:0000256" key="2">
    <source>
        <dbReference type="ARBA" id="ARBA00022679"/>
    </source>
</evidence>
<dbReference type="AlphaFoldDB" id="S8DXN6"/>
<organism evidence="5 6">
    <name type="scientific">Genlisea aurea</name>
    <dbReference type="NCBI Taxonomy" id="192259"/>
    <lineage>
        <taxon>Eukaryota</taxon>
        <taxon>Viridiplantae</taxon>
        <taxon>Streptophyta</taxon>
        <taxon>Embryophyta</taxon>
        <taxon>Tracheophyta</taxon>
        <taxon>Spermatophyta</taxon>
        <taxon>Magnoliopsida</taxon>
        <taxon>eudicotyledons</taxon>
        <taxon>Gunneridae</taxon>
        <taxon>Pentapetalae</taxon>
        <taxon>asterids</taxon>
        <taxon>lamiids</taxon>
        <taxon>Lamiales</taxon>
        <taxon>Lentibulariaceae</taxon>
        <taxon>Genlisea</taxon>
    </lineage>
</organism>
<dbReference type="OrthoDB" id="1606438at2759"/>
<dbReference type="SUPFAM" id="SSF53335">
    <property type="entry name" value="S-adenosyl-L-methionine-dependent methyltransferases"/>
    <property type="match status" value="1"/>
</dbReference>
<dbReference type="GO" id="GO:0032259">
    <property type="term" value="P:methylation"/>
    <property type="evidence" value="ECO:0007669"/>
    <property type="project" value="UniProtKB-KW"/>
</dbReference>
<sequence length="242" mass="26994">SLAPLFMLMQSDFSFSIWRHVKDAILEGGGVAADRAYGMSAYEHLATEERLNKLFNQAMCEQSILFMNKFLQTYTGFEGLKTLVDVGGGIGITLKMIIDKYPSIHAINLDLPHVINEAPSYPGIENVAGDMFVSVPKADAVFMKWVCHNWSDEHCVKLLRNCYEALDGDGKVIVVDSVMPNEPNGGVDFRCMAAMDVMMMNVFGDGVERTEMEFNAIFEQAGFKKFTKICTINGMSIIELFK</sequence>
<dbReference type="Gene3D" id="3.40.50.150">
    <property type="entry name" value="Vaccinia Virus protein VP39"/>
    <property type="match status" value="1"/>
</dbReference>
<gene>
    <name evidence="5" type="ORF">M569_10055</name>
</gene>
<evidence type="ECO:0000313" key="5">
    <source>
        <dbReference type="EMBL" id="EPS64727.1"/>
    </source>
</evidence>
<dbReference type="EMBL" id="AUSU01004649">
    <property type="protein sequence ID" value="EPS64727.1"/>
    <property type="molecule type" value="Genomic_DNA"/>
</dbReference>
<keyword evidence="1" id="KW-0489">Methyltransferase</keyword>
<evidence type="ECO:0000256" key="3">
    <source>
        <dbReference type="ARBA" id="ARBA00022691"/>
    </source>
</evidence>
<feature type="non-terminal residue" evidence="5">
    <location>
        <position position="1"/>
    </location>
</feature>